<protein>
    <submittedName>
        <fullName evidence="2">Glycosyltransferase</fullName>
    </submittedName>
</protein>
<dbReference type="InterPro" id="IPR055259">
    <property type="entry name" value="YkvP/CgeB_Glyco_trans-like"/>
</dbReference>
<comment type="caution">
    <text evidence="2">The sequence shown here is derived from an EMBL/GenBank/DDBJ whole genome shotgun (WGS) entry which is preliminary data.</text>
</comment>
<dbReference type="Pfam" id="PF13524">
    <property type="entry name" value="Glyco_trans_1_2"/>
    <property type="match status" value="1"/>
</dbReference>
<sequence>MVGALSIRYVRDNWVETAGRMYDATFIDVTPMLNAYKNGYHEFYILRVLRQRHYDCMFFYPDAINSDFSDRFFDLVRGGGTPIAAFYADDEPELWYKQNTPYDHRFDIVGTHSLNALRRRQAEGRGENFIFMPWSFNPLFFNRIDGADKLYDVLYVGENLISRENPQICLRDGRLRQRVLESVYAHGKEHGYSLTVFGPGWDRHPVLKQCYGGILSSVQMAEAYNRARIVLNFGFSGDGDEDILNYQTKLRHFEAAGCGAFQLVNQNPELVGLFPDDAGIAYFSTLEELNDKILYFLTHDRIRQEMSNRIYDIAHSTHTVRNRLETLIGSLPLKQSRPKTHRSTRAAIKTIRYDNNDMAMSLLRQLSQADAADSEQTAFHLVPDTLECYDINYSLLSGDAHSPETAITAVRTFLQLACLHHNPLQRKKENITGVMLNEKVNTRRTDPRIIDYIRSAMPVIDDGDYIIPLLNLIIPAGYIQAVATAFLANDIGAFATLPCFYSGLIVNDMGIDGTFKADFPPLYIACLERAIGNMVMAGQCVLIYGGRGTMADNVIALFNRHSELDVIGIVDGDIKQAQVGRYNVCRYEDIESLKPDVIVIAAEYSGRKIYDAIRHLEATTTILPLYNLSEPVWSVILYDV</sequence>
<organism evidence="2 3">
    <name type="scientific">Candidatus Magnetobacterium casense</name>
    <dbReference type="NCBI Taxonomy" id="1455061"/>
    <lineage>
        <taxon>Bacteria</taxon>
        <taxon>Pseudomonadati</taxon>
        <taxon>Nitrospirota</taxon>
        <taxon>Thermodesulfovibrionia</taxon>
        <taxon>Thermodesulfovibrionales</taxon>
        <taxon>Candidatus Magnetobacteriaceae</taxon>
        <taxon>Candidatus Magnetobacterium</taxon>
    </lineage>
</organism>
<dbReference type="Proteomes" id="UP001196980">
    <property type="component" value="Unassembled WGS sequence"/>
</dbReference>
<dbReference type="RefSeq" id="WP_218252317.1">
    <property type="nucleotide sequence ID" value="NZ_JABXWD010000137.1"/>
</dbReference>
<proteinExistence type="predicted"/>
<name>A0ABS6RZY4_9BACT</name>
<feature type="domain" description="Spore protein YkvP/CgeB glycosyl transferase-like" evidence="1">
    <location>
        <begin position="178"/>
        <end position="328"/>
    </location>
</feature>
<gene>
    <name evidence="2" type="ORF">HWQ67_08825</name>
</gene>
<dbReference type="EMBL" id="JABXWD010000137">
    <property type="protein sequence ID" value="MBV6341688.1"/>
    <property type="molecule type" value="Genomic_DNA"/>
</dbReference>
<evidence type="ECO:0000259" key="1">
    <source>
        <dbReference type="Pfam" id="PF13524"/>
    </source>
</evidence>
<keyword evidence="3" id="KW-1185">Reference proteome</keyword>
<evidence type="ECO:0000313" key="2">
    <source>
        <dbReference type="EMBL" id="MBV6341688.1"/>
    </source>
</evidence>
<accession>A0ABS6RZY4</accession>
<evidence type="ECO:0000313" key="3">
    <source>
        <dbReference type="Proteomes" id="UP001196980"/>
    </source>
</evidence>
<reference evidence="2 3" key="1">
    <citation type="journal article" date="2020" name="J Geophys Res Biogeosci">
        <title>Magnetotaxis as an Adaptation to Enable Bacterial Shuttling of Microbial Sulfur and Sulfur Cycling Across Aquatic Oxic#Anoxic Interfaces.</title>
        <authorList>
            <person name="Li J."/>
            <person name="Liu P."/>
            <person name="Wang J."/>
            <person name="Roberts A.P."/>
            <person name="Pan Y."/>
        </authorList>
    </citation>
    <scope>NUCLEOTIDE SEQUENCE [LARGE SCALE GENOMIC DNA]</scope>
    <source>
        <strain evidence="2 3">MYR-1_YQ</strain>
    </source>
</reference>